<dbReference type="Proteomes" id="UP001385951">
    <property type="component" value="Unassembled WGS sequence"/>
</dbReference>
<name>A0AAW0H0V4_9APHY</name>
<proteinExistence type="predicted"/>
<gene>
    <name evidence="1" type="ORF">QCA50_001244</name>
</gene>
<evidence type="ECO:0000313" key="2">
    <source>
        <dbReference type="Proteomes" id="UP001385951"/>
    </source>
</evidence>
<dbReference type="AlphaFoldDB" id="A0AAW0H0V4"/>
<accession>A0AAW0H0V4</accession>
<organism evidence="1 2">
    <name type="scientific">Cerrena zonata</name>
    <dbReference type="NCBI Taxonomy" id="2478898"/>
    <lineage>
        <taxon>Eukaryota</taxon>
        <taxon>Fungi</taxon>
        <taxon>Dikarya</taxon>
        <taxon>Basidiomycota</taxon>
        <taxon>Agaricomycotina</taxon>
        <taxon>Agaricomycetes</taxon>
        <taxon>Polyporales</taxon>
        <taxon>Cerrenaceae</taxon>
        <taxon>Cerrena</taxon>
    </lineage>
</organism>
<keyword evidence="2" id="KW-1185">Reference proteome</keyword>
<reference evidence="1 2" key="1">
    <citation type="submission" date="2022-09" db="EMBL/GenBank/DDBJ databases">
        <authorList>
            <person name="Palmer J.M."/>
        </authorList>
    </citation>
    <scope>NUCLEOTIDE SEQUENCE [LARGE SCALE GENOMIC DNA]</scope>
    <source>
        <strain evidence="1 2">DSM 7382</strain>
    </source>
</reference>
<evidence type="ECO:0000313" key="1">
    <source>
        <dbReference type="EMBL" id="KAK7696586.1"/>
    </source>
</evidence>
<sequence length="155" mass="17695">MDQMTTYEAIVFPCDDRPPHLEPLMTSAILIPLASPAEPFLCGRMPHPEVYMDYIAEGLGPRAWHYQVIEALDGMSKKFTTPYIIFYPTISRDGMPFPINKCIREIQGSFYNESAAWRGNVVVAKYKDTRYSAMMNASMADFPLVKNWFSSHNKS</sequence>
<protein>
    <submittedName>
        <fullName evidence="1">Uncharacterized protein</fullName>
    </submittedName>
</protein>
<comment type="caution">
    <text evidence="1">The sequence shown here is derived from an EMBL/GenBank/DDBJ whole genome shotgun (WGS) entry which is preliminary data.</text>
</comment>
<dbReference type="EMBL" id="JASBNA010000001">
    <property type="protein sequence ID" value="KAK7696586.1"/>
    <property type="molecule type" value="Genomic_DNA"/>
</dbReference>